<evidence type="ECO:0000313" key="3">
    <source>
        <dbReference type="Proteomes" id="UP000187074"/>
    </source>
</evidence>
<proteinExistence type="predicted"/>
<reference evidence="2 3" key="1">
    <citation type="submission" date="2016-11" db="EMBL/GenBank/DDBJ databases">
        <title>Paenibacillus species isolates.</title>
        <authorList>
            <person name="Beno S.M."/>
        </authorList>
    </citation>
    <scope>NUCLEOTIDE SEQUENCE [LARGE SCALE GENOMIC DNA]</scope>
    <source>
        <strain evidence="2 3">FSL F4-0100</strain>
    </source>
</reference>
<dbReference type="Gene3D" id="3.30.457.10">
    <property type="entry name" value="Copper amine oxidase-like, N-terminal domain"/>
    <property type="match status" value="1"/>
</dbReference>
<comment type="caution">
    <text evidence="2">The sequence shown here is derived from an EMBL/GenBank/DDBJ whole genome shotgun (WGS) entry which is preliminary data.</text>
</comment>
<dbReference type="AlphaFoldDB" id="A0A1R1B151"/>
<dbReference type="Pfam" id="PF07833">
    <property type="entry name" value="Cu_amine_oxidN1"/>
    <property type="match status" value="1"/>
</dbReference>
<evidence type="ECO:0000259" key="1">
    <source>
        <dbReference type="Pfam" id="PF07833"/>
    </source>
</evidence>
<name>A0A1R1B151_PAELA</name>
<dbReference type="STRING" id="1401.BK123_16655"/>
<protein>
    <recommendedName>
        <fullName evidence="1">Copper amine oxidase-like N-terminal domain-containing protein</fullName>
    </recommendedName>
</protein>
<dbReference type="InterPro" id="IPR036582">
    <property type="entry name" value="Mao_N_sf"/>
</dbReference>
<dbReference type="OrthoDB" id="2653198at2"/>
<feature type="domain" description="Copper amine oxidase-like N-terminal" evidence="1">
    <location>
        <begin position="34"/>
        <end position="79"/>
    </location>
</feature>
<organism evidence="2 3">
    <name type="scientific">Paenibacillus lautus</name>
    <name type="common">Bacillus lautus</name>
    <dbReference type="NCBI Taxonomy" id="1401"/>
    <lineage>
        <taxon>Bacteria</taxon>
        <taxon>Bacillati</taxon>
        <taxon>Bacillota</taxon>
        <taxon>Bacilli</taxon>
        <taxon>Bacillales</taxon>
        <taxon>Paenibacillaceae</taxon>
        <taxon>Paenibacillus</taxon>
    </lineage>
</organism>
<accession>A0A1R1B151</accession>
<dbReference type="SUPFAM" id="SSF55383">
    <property type="entry name" value="Copper amine oxidase, domain N"/>
    <property type="match status" value="1"/>
</dbReference>
<sequence>MNKKKLFSVPVVVLSISLVMGGAYAFGSGKIKIVMNGESIASDVAPKNVNGRVMVPISTISKALGANVSWDPITQTVSIKQGTSNAPTTNDVWNQSLNDTYGEEWAAVKRVIDLFIVGFDGQDEELVKRLVVEGFDKTFIAPGVYVPVGGNFPSLLDHDIIDAKKTGTVDGRGEYKVRVKFVSYVGLSSPVENTWDIDVTPKPSNVDEYLIKKIDRTAKGLSSYTVFPGLTFKDEG</sequence>
<dbReference type="Proteomes" id="UP000187074">
    <property type="component" value="Unassembled WGS sequence"/>
</dbReference>
<gene>
    <name evidence="2" type="ORF">BK123_16655</name>
</gene>
<dbReference type="RefSeq" id="WP_076323491.1">
    <property type="nucleotide sequence ID" value="NZ_MRTF01000005.1"/>
</dbReference>
<dbReference type="InterPro" id="IPR012854">
    <property type="entry name" value="Cu_amine_oxidase-like_N"/>
</dbReference>
<dbReference type="EMBL" id="MRTF01000005">
    <property type="protein sequence ID" value="OME92237.1"/>
    <property type="molecule type" value="Genomic_DNA"/>
</dbReference>
<evidence type="ECO:0000313" key="2">
    <source>
        <dbReference type="EMBL" id="OME92237.1"/>
    </source>
</evidence>